<proteinExistence type="predicted"/>
<sequence>MSVKTVEKQRKRSWSLYLILRKGRYKAWITSVEALFHLSFTTGKMKMQYIPRKKRRKDAAVLQKKVGRQALWHGWECPLKA</sequence>
<evidence type="ECO:0000313" key="1">
    <source>
        <dbReference type="EMBL" id="GFY14171.1"/>
    </source>
</evidence>
<organism evidence="1 2">
    <name type="scientific">Trichonephila clavipes</name>
    <name type="common">Golden silk orbweaver</name>
    <name type="synonym">Nephila clavipes</name>
    <dbReference type="NCBI Taxonomy" id="2585209"/>
    <lineage>
        <taxon>Eukaryota</taxon>
        <taxon>Metazoa</taxon>
        <taxon>Ecdysozoa</taxon>
        <taxon>Arthropoda</taxon>
        <taxon>Chelicerata</taxon>
        <taxon>Arachnida</taxon>
        <taxon>Araneae</taxon>
        <taxon>Araneomorphae</taxon>
        <taxon>Entelegynae</taxon>
        <taxon>Araneoidea</taxon>
        <taxon>Nephilidae</taxon>
        <taxon>Trichonephila</taxon>
    </lineage>
</organism>
<dbReference type="EMBL" id="BMAU01021327">
    <property type="protein sequence ID" value="GFY14171.1"/>
    <property type="molecule type" value="Genomic_DNA"/>
</dbReference>
<protein>
    <submittedName>
        <fullName evidence="1">Uncharacterized protein</fullName>
    </submittedName>
</protein>
<evidence type="ECO:0000313" key="2">
    <source>
        <dbReference type="Proteomes" id="UP000887159"/>
    </source>
</evidence>
<reference evidence="1" key="1">
    <citation type="submission" date="2020-08" db="EMBL/GenBank/DDBJ databases">
        <title>Multicomponent nature underlies the extraordinary mechanical properties of spider dragline silk.</title>
        <authorList>
            <person name="Kono N."/>
            <person name="Nakamura H."/>
            <person name="Mori M."/>
            <person name="Yoshida Y."/>
            <person name="Ohtoshi R."/>
            <person name="Malay A.D."/>
            <person name="Moran D.A.P."/>
            <person name="Tomita M."/>
            <person name="Numata K."/>
            <person name="Arakawa K."/>
        </authorList>
    </citation>
    <scope>NUCLEOTIDE SEQUENCE</scope>
</reference>
<comment type="caution">
    <text evidence="1">The sequence shown here is derived from an EMBL/GenBank/DDBJ whole genome shotgun (WGS) entry which is preliminary data.</text>
</comment>
<keyword evidence="2" id="KW-1185">Reference proteome</keyword>
<name>A0A8X6SIU7_TRICX</name>
<dbReference type="Proteomes" id="UP000887159">
    <property type="component" value="Unassembled WGS sequence"/>
</dbReference>
<gene>
    <name evidence="1" type="ORF">TNCV_3613601</name>
</gene>
<dbReference type="AlphaFoldDB" id="A0A8X6SIU7"/>
<accession>A0A8X6SIU7</accession>